<protein>
    <submittedName>
        <fullName evidence="2">Uncharacterized protein</fullName>
    </submittedName>
</protein>
<feature type="transmembrane region" description="Helical" evidence="1">
    <location>
        <begin position="7"/>
        <end position="28"/>
    </location>
</feature>
<keyword evidence="1" id="KW-0812">Transmembrane</keyword>
<name>A0AAV4V029_CAEEX</name>
<organism evidence="2 3">
    <name type="scientific">Caerostris extrusa</name>
    <name type="common">Bark spider</name>
    <name type="synonym">Caerostris bankana</name>
    <dbReference type="NCBI Taxonomy" id="172846"/>
    <lineage>
        <taxon>Eukaryota</taxon>
        <taxon>Metazoa</taxon>
        <taxon>Ecdysozoa</taxon>
        <taxon>Arthropoda</taxon>
        <taxon>Chelicerata</taxon>
        <taxon>Arachnida</taxon>
        <taxon>Araneae</taxon>
        <taxon>Araneomorphae</taxon>
        <taxon>Entelegynae</taxon>
        <taxon>Araneoidea</taxon>
        <taxon>Araneidae</taxon>
        <taxon>Caerostris</taxon>
    </lineage>
</organism>
<sequence length="108" mass="12253">MLFLKSHVVNIIHYFATFSSVLGTHIHIEITGQYYFVITIFTVHALVNGVGNVIVASILVSRIERPDYPGFVGFPGFAYKTFVLKSFQPIREYPDLDLETSQRFLLGI</sequence>
<proteinExistence type="predicted"/>
<comment type="caution">
    <text evidence="2">The sequence shown here is derived from an EMBL/GenBank/DDBJ whole genome shotgun (WGS) entry which is preliminary data.</text>
</comment>
<dbReference type="EMBL" id="BPLR01013749">
    <property type="protein sequence ID" value="GIY63506.1"/>
    <property type="molecule type" value="Genomic_DNA"/>
</dbReference>
<keyword evidence="3" id="KW-1185">Reference proteome</keyword>
<keyword evidence="1" id="KW-1133">Transmembrane helix</keyword>
<evidence type="ECO:0000313" key="2">
    <source>
        <dbReference type="EMBL" id="GIY63506.1"/>
    </source>
</evidence>
<feature type="transmembrane region" description="Helical" evidence="1">
    <location>
        <begin position="34"/>
        <end position="60"/>
    </location>
</feature>
<dbReference type="AlphaFoldDB" id="A0AAV4V029"/>
<gene>
    <name evidence="2" type="ORF">CEXT_390501</name>
</gene>
<reference evidence="2 3" key="1">
    <citation type="submission" date="2021-06" db="EMBL/GenBank/DDBJ databases">
        <title>Caerostris extrusa draft genome.</title>
        <authorList>
            <person name="Kono N."/>
            <person name="Arakawa K."/>
        </authorList>
    </citation>
    <scope>NUCLEOTIDE SEQUENCE [LARGE SCALE GENOMIC DNA]</scope>
</reference>
<dbReference type="Proteomes" id="UP001054945">
    <property type="component" value="Unassembled WGS sequence"/>
</dbReference>
<keyword evidence="1" id="KW-0472">Membrane</keyword>
<evidence type="ECO:0000313" key="3">
    <source>
        <dbReference type="Proteomes" id="UP001054945"/>
    </source>
</evidence>
<accession>A0AAV4V029</accession>
<evidence type="ECO:0000256" key="1">
    <source>
        <dbReference type="SAM" id="Phobius"/>
    </source>
</evidence>